<dbReference type="OMA" id="QASHYFL"/>
<dbReference type="Ensembl" id="ENSHCOT00000005190.1">
    <property type="protein sequence ID" value="ENSHCOP00000005547.1"/>
    <property type="gene ID" value="ENSHCOG00000007231.1"/>
</dbReference>
<protein>
    <submittedName>
        <fullName evidence="2">Uncharacterized protein</fullName>
    </submittedName>
</protein>
<organism evidence="2 3">
    <name type="scientific">Hippocampus comes</name>
    <name type="common">Tiger tail seahorse</name>
    <dbReference type="NCBI Taxonomy" id="109280"/>
    <lineage>
        <taxon>Eukaryota</taxon>
        <taxon>Metazoa</taxon>
        <taxon>Chordata</taxon>
        <taxon>Craniata</taxon>
        <taxon>Vertebrata</taxon>
        <taxon>Euteleostomi</taxon>
        <taxon>Actinopterygii</taxon>
        <taxon>Neopterygii</taxon>
        <taxon>Teleostei</taxon>
        <taxon>Neoteleostei</taxon>
        <taxon>Acanthomorphata</taxon>
        <taxon>Syngnathiaria</taxon>
        <taxon>Syngnathiformes</taxon>
        <taxon>Syngnathoidei</taxon>
        <taxon>Syngnathidae</taxon>
        <taxon>Hippocampus</taxon>
    </lineage>
</organism>
<proteinExistence type="predicted"/>
<dbReference type="Proteomes" id="UP000264820">
    <property type="component" value="Unplaced"/>
</dbReference>
<evidence type="ECO:0000313" key="2">
    <source>
        <dbReference type="Ensembl" id="ENSHCOP00000005547.1"/>
    </source>
</evidence>
<reference evidence="2" key="2">
    <citation type="submission" date="2025-09" db="UniProtKB">
        <authorList>
            <consortium name="Ensembl"/>
        </authorList>
    </citation>
    <scope>IDENTIFICATION</scope>
</reference>
<reference evidence="2" key="1">
    <citation type="submission" date="2025-08" db="UniProtKB">
        <authorList>
            <consortium name="Ensembl"/>
        </authorList>
    </citation>
    <scope>IDENTIFICATION</scope>
</reference>
<keyword evidence="1" id="KW-0175">Coiled coil</keyword>
<evidence type="ECO:0000256" key="1">
    <source>
        <dbReference type="SAM" id="Coils"/>
    </source>
</evidence>
<accession>A0A3Q2XNB8</accession>
<feature type="coiled-coil region" evidence="1">
    <location>
        <begin position="57"/>
        <end position="91"/>
    </location>
</feature>
<name>A0A3Q2XNB8_HIPCM</name>
<sequence>MKLVVVLTFSSMAVMAVMILQTVRQELQLRHLRTRTVEHLADSKRGERVITLIKSQIKELETNLASVMGRVDELKKRKAAAEKAEQEHQKRLQASHYFLLRKAEEEMQNVKQHILDRDKAVCIFADPSFAEVR</sequence>
<evidence type="ECO:0000313" key="3">
    <source>
        <dbReference type="Proteomes" id="UP000264820"/>
    </source>
</evidence>
<dbReference type="AlphaFoldDB" id="A0A3Q2XNB8"/>
<dbReference type="GeneTree" id="ENSGT01010000230299"/>
<keyword evidence="3" id="KW-1185">Reference proteome</keyword>